<sequence length="455" mass="51693">MGNANKLIDAMHDACLEVHCVHVSIRQKIEHGLSLKGYGVLRINEVGTLYLEMICKEADGVPASDFYSAFPADPFDGTQKLYLEAKTLDGDSVYSEEFSIRIGVFDRSPPFMLRLLLHEVYVLDTDRRGESLDDYLYFELFEKSGIPANKMNTMSSTYGSESMSWDESEISLNGSKVSILNKKDRTVVRASGKFDSEELYKVLLFYIGMSSGVLPQPYCLIRNTSDSVSIHLKSTNKQLRNIKIPQPFPSATAGGGWPNCQYDILREMIRVKTDAPLHFDSSYSQWMRVWHAFNSEKNITILTLGVAIEGLLNDIFIPALKINATDEAFEKSKVDLIVKLKEIEAEDTHVDSLVKHVERWGNIHAGKALSMLVEKGMVLDDEKNAWGDLRNSAAHPKFKENTEARQEKEHKRISKCLTLFYRLILNIYSYDGPMYEFGKLRNADLVKREFVKILD</sequence>
<keyword evidence="2" id="KW-1185">Reference proteome</keyword>
<evidence type="ECO:0008006" key="3">
    <source>
        <dbReference type="Google" id="ProtNLM"/>
    </source>
</evidence>
<evidence type="ECO:0000313" key="2">
    <source>
        <dbReference type="Proteomes" id="UP000744555"/>
    </source>
</evidence>
<dbReference type="Proteomes" id="UP000744555">
    <property type="component" value="Unassembled WGS sequence"/>
</dbReference>
<comment type="caution">
    <text evidence="1">The sequence shown here is derived from an EMBL/GenBank/DDBJ whole genome shotgun (WGS) entry which is preliminary data.</text>
</comment>
<proteinExistence type="predicted"/>
<organism evidence="1 2">
    <name type="scientific">Aquipseudomonas alcaligenes</name>
    <name type="common">Pseudomonas alcaligenes</name>
    <dbReference type="NCBI Taxonomy" id="43263"/>
    <lineage>
        <taxon>Bacteria</taxon>
        <taxon>Pseudomonadati</taxon>
        <taxon>Pseudomonadota</taxon>
        <taxon>Gammaproteobacteria</taxon>
        <taxon>Pseudomonadales</taxon>
        <taxon>Pseudomonadaceae</taxon>
        <taxon>Aquipseudomonas</taxon>
    </lineage>
</organism>
<protein>
    <recommendedName>
        <fullName evidence="3">ApeA N-terminal domain-containing protein</fullName>
    </recommendedName>
</protein>
<dbReference type="EMBL" id="LZEU01000001">
    <property type="protein sequence ID" value="MBC9252832.1"/>
    <property type="molecule type" value="Genomic_DNA"/>
</dbReference>
<reference evidence="1 2" key="1">
    <citation type="submission" date="2016-06" db="EMBL/GenBank/DDBJ databases">
        <authorList>
            <person name="Ramos C."/>
            <person name="Pintado A."/>
            <person name="Crespo-Gomez J.I."/>
        </authorList>
    </citation>
    <scope>NUCLEOTIDE SEQUENCE [LARGE SCALE GENOMIC DNA]</scope>
    <source>
        <strain evidence="1 2">AVO110</strain>
    </source>
</reference>
<gene>
    <name evidence="1" type="ORF">A9179_21415</name>
</gene>
<evidence type="ECO:0000313" key="1">
    <source>
        <dbReference type="EMBL" id="MBC9252832.1"/>
    </source>
</evidence>
<accession>A0ABR7S723</accession>
<name>A0ABR7S723_AQUAC</name>